<organism evidence="2 3">
    <name type="scientific">Laccaria amethystina LaAM-08-1</name>
    <dbReference type="NCBI Taxonomy" id="1095629"/>
    <lineage>
        <taxon>Eukaryota</taxon>
        <taxon>Fungi</taxon>
        <taxon>Dikarya</taxon>
        <taxon>Basidiomycota</taxon>
        <taxon>Agaricomycotina</taxon>
        <taxon>Agaricomycetes</taxon>
        <taxon>Agaricomycetidae</taxon>
        <taxon>Agaricales</taxon>
        <taxon>Agaricineae</taxon>
        <taxon>Hydnangiaceae</taxon>
        <taxon>Laccaria</taxon>
    </lineage>
</organism>
<feature type="compositionally biased region" description="Low complexity" evidence="1">
    <location>
        <begin position="42"/>
        <end position="70"/>
    </location>
</feature>
<dbReference type="HOGENOM" id="CLU_2758156_0_0_1"/>
<reference evidence="2 3" key="1">
    <citation type="submission" date="2014-04" db="EMBL/GenBank/DDBJ databases">
        <authorList>
            <consortium name="DOE Joint Genome Institute"/>
            <person name="Kuo A."/>
            <person name="Kohler A."/>
            <person name="Nagy L.G."/>
            <person name="Floudas D."/>
            <person name="Copeland A."/>
            <person name="Barry K.W."/>
            <person name="Cichocki N."/>
            <person name="Veneault-Fourrey C."/>
            <person name="LaButti K."/>
            <person name="Lindquist E.A."/>
            <person name="Lipzen A."/>
            <person name="Lundell T."/>
            <person name="Morin E."/>
            <person name="Murat C."/>
            <person name="Sun H."/>
            <person name="Tunlid A."/>
            <person name="Henrissat B."/>
            <person name="Grigoriev I.V."/>
            <person name="Hibbett D.S."/>
            <person name="Martin F."/>
            <person name="Nordberg H.P."/>
            <person name="Cantor M.N."/>
            <person name="Hua S.X."/>
        </authorList>
    </citation>
    <scope>NUCLEOTIDE SEQUENCE [LARGE SCALE GENOMIC DNA]</scope>
    <source>
        <strain evidence="2 3">LaAM-08-1</strain>
    </source>
</reference>
<protein>
    <submittedName>
        <fullName evidence="2">Uncharacterized protein</fullName>
    </submittedName>
</protein>
<dbReference type="AlphaFoldDB" id="A0A0C9WQ74"/>
<accession>A0A0C9WQ74</accession>
<evidence type="ECO:0000313" key="3">
    <source>
        <dbReference type="Proteomes" id="UP000054477"/>
    </source>
</evidence>
<evidence type="ECO:0000313" key="2">
    <source>
        <dbReference type="EMBL" id="KIJ93245.1"/>
    </source>
</evidence>
<feature type="region of interest" description="Disordered" evidence="1">
    <location>
        <begin position="31"/>
        <end position="70"/>
    </location>
</feature>
<proteinExistence type="predicted"/>
<dbReference type="Proteomes" id="UP000054477">
    <property type="component" value="Unassembled WGS sequence"/>
</dbReference>
<name>A0A0C9WQ74_9AGAR</name>
<sequence length="70" mass="7701">MTNQKLAELEVGVFRFHQNVDIPQPNLVVRANRKANDPASPTSYQSSSPTARSSTPSSRMSTRGSKPSKR</sequence>
<dbReference type="EMBL" id="KN838856">
    <property type="protein sequence ID" value="KIJ93245.1"/>
    <property type="molecule type" value="Genomic_DNA"/>
</dbReference>
<reference evidence="3" key="2">
    <citation type="submission" date="2015-01" db="EMBL/GenBank/DDBJ databases">
        <title>Evolutionary Origins and Diversification of the Mycorrhizal Mutualists.</title>
        <authorList>
            <consortium name="DOE Joint Genome Institute"/>
            <consortium name="Mycorrhizal Genomics Consortium"/>
            <person name="Kohler A."/>
            <person name="Kuo A."/>
            <person name="Nagy L.G."/>
            <person name="Floudas D."/>
            <person name="Copeland A."/>
            <person name="Barry K.W."/>
            <person name="Cichocki N."/>
            <person name="Veneault-Fourrey C."/>
            <person name="LaButti K."/>
            <person name="Lindquist E.A."/>
            <person name="Lipzen A."/>
            <person name="Lundell T."/>
            <person name="Morin E."/>
            <person name="Murat C."/>
            <person name="Riley R."/>
            <person name="Ohm R."/>
            <person name="Sun H."/>
            <person name="Tunlid A."/>
            <person name="Henrissat B."/>
            <person name="Grigoriev I.V."/>
            <person name="Hibbett D.S."/>
            <person name="Martin F."/>
        </authorList>
    </citation>
    <scope>NUCLEOTIDE SEQUENCE [LARGE SCALE GENOMIC DNA]</scope>
    <source>
        <strain evidence="3">LaAM-08-1</strain>
    </source>
</reference>
<keyword evidence="3" id="KW-1185">Reference proteome</keyword>
<gene>
    <name evidence="2" type="ORF">K443DRAFT_646717</name>
</gene>
<evidence type="ECO:0000256" key="1">
    <source>
        <dbReference type="SAM" id="MobiDB-lite"/>
    </source>
</evidence>